<dbReference type="Pfam" id="PF21023">
    <property type="entry name" value="DENR_N"/>
    <property type="match status" value="1"/>
</dbReference>
<sequence>MSSSDQQEPQAVQPVQVLYCQSLSFIFCHCPSGLCDIAFFTVCTFPPEYCEFGSSLTRCKEWLHETHPQLHEKYYSDGECLLLEFTIGLLMISLIRGSPVEAGDSQSGGSGKAREGYCEKGG</sequence>
<evidence type="ECO:0000256" key="1">
    <source>
        <dbReference type="SAM" id="MobiDB-lite"/>
    </source>
</evidence>
<evidence type="ECO:0000259" key="2">
    <source>
        <dbReference type="Pfam" id="PF21023"/>
    </source>
</evidence>
<reference evidence="4" key="2">
    <citation type="submission" date="2015-01" db="EMBL/GenBank/DDBJ databases">
        <title>Evolutionary Origins and Diversification of the Mycorrhizal Mutualists.</title>
        <authorList>
            <consortium name="DOE Joint Genome Institute"/>
            <consortium name="Mycorrhizal Genomics Consortium"/>
            <person name="Kohler A."/>
            <person name="Kuo A."/>
            <person name="Nagy L.G."/>
            <person name="Floudas D."/>
            <person name="Copeland A."/>
            <person name="Barry K.W."/>
            <person name="Cichocki N."/>
            <person name="Veneault-Fourrey C."/>
            <person name="LaButti K."/>
            <person name="Lindquist E.A."/>
            <person name="Lipzen A."/>
            <person name="Lundell T."/>
            <person name="Morin E."/>
            <person name="Murat C."/>
            <person name="Riley R."/>
            <person name="Ohm R."/>
            <person name="Sun H."/>
            <person name="Tunlid A."/>
            <person name="Henrissat B."/>
            <person name="Grigoriev I.V."/>
            <person name="Hibbett D.S."/>
            <person name="Martin F."/>
        </authorList>
    </citation>
    <scope>NUCLEOTIDE SEQUENCE [LARGE SCALE GENOMIC DNA]</scope>
    <source>
        <strain evidence="4">Ve08.2h10</strain>
    </source>
</reference>
<accession>A0A0D0DVP1</accession>
<protein>
    <submittedName>
        <fullName evidence="3">Unplaced genomic scaffold scaffold_51, whole genome shotgun sequence</fullName>
    </submittedName>
</protein>
<organism evidence="3 4">
    <name type="scientific">Paxillus rubicundulus Ve08.2h10</name>
    <dbReference type="NCBI Taxonomy" id="930991"/>
    <lineage>
        <taxon>Eukaryota</taxon>
        <taxon>Fungi</taxon>
        <taxon>Dikarya</taxon>
        <taxon>Basidiomycota</taxon>
        <taxon>Agaricomycotina</taxon>
        <taxon>Agaricomycetes</taxon>
        <taxon>Agaricomycetidae</taxon>
        <taxon>Boletales</taxon>
        <taxon>Paxilineae</taxon>
        <taxon>Paxillaceae</taxon>
        <taxon>Paxillus</taxon>
    </lineage>
</organism>
<dbReference type="STRING" id="930991.A0A0D0DVP1"/>
<dbReference type="InParanoid" id="A0A0D0DVP1"/>
<dbReference type="EMBL" id="KN824873">
    <property type="protein sequence ID" value="KIK98998.1"/>
    <property type="molecule type" value="Genomic_DNA"/>
</dbReference>
<dbReference type="HOGENOM" id="CLU_2027470_0_0_1"/>
<evidence type="ECO:0000313" key="4">
    <source>
        <dbReference type="Proteomes" id="UP000054538"/>
    </source>
</evidence>
<dbReference type="InterPro" id="IPR048517">
    <property type="entry name" value="DENR_N"/>
</dbReference>
<dbReference type="Proteomes" id="UP000054538">
    <property type="component" value="Unassembled WGS sequence"/>
</dbReference>
<feature type="domain" description="DENR N-terminal" evidence="2">
    <location>
        <begin position="42"/>
        <end position="73"/>
    </location>
</feature>
<dbReference type="AlphaFoldDB" id="A0A0D0DVP1"/>
<feature type="region of interest" description="Disordered" evidence="1">
    <location>
        <begin position="100"/>
        <end position="122"/>
    </location>
</feature>
<gene>
    <name evidence="3" type="ORF">PAXRUDRAFT_605052</name>
</gene>
<keyword evidence="4" id="KW-1185">Reference proteome</keyword>
<proteinExistence type="predicted"/>
<reference evidence="3 4" key="1">
    <citation type="submission" date="2014-04" db="EMBL/GenBank/DDBJ databases">
        <authorList>
            <consortium name="DOE Joint Genome Institute"/>
            <person name="Kuo A."/>
            <person name="Kohler A."/>
            <person name="Jargeat P."/>
            <person name="Nagy L.G."/>
            <person name="Floudas D."/>
            <person name="Copeland A."/>
            <person name="Barry K.W."/>
            <person name="Cichocki N."/>
            <person name="Veneault-Fourrey C."/>
            <person name="LaButti K."/>
            <person name="Lindquist E.A."/>
            <person name="Lipzen A."/>
            <person name="Lundell T."/>
            <person name="Morin E."/>
            <person name="Murat C."/>
            <person name="Sun H."/>
            <person name="Tunlid A."/>
            <person name="Henrissat B."/>
            <person name="Grigoriev I.V."/>
            <person name="Hibbett D.S."/>
            <person name="Martin F."/>
            <person name="Nordberg H.P."/>
            <person name="Cantor M.N."/>
            <person name="Hua S.X."/>
        </authorList>
    </citation>
    <scope>NUCLEOTIDE SEQUENCE [LARGE SCALE GENOMIC DNA]</scope>
    <source>
        <strain evidence="3 4">Ve08.2h10</strain>
    </source>
</reference>
<name>A0A0D0DVP1_9AGAM</name>
<feature type="compositionally biased region" description="Basic and acidic residues" evidence="1">
    <location>
        <begin position="112"/>
        <end position="122"/>
    </location>
</feature>
<evidence type="ECO:0000313" key="3">
    <source>
        <dbReference type="EMBL" id="KIK98998.1"/>
    </source>
</evidence>
<dbReference type="OrthoDB" id="277199at2759"/>